<accession>A0A0C2BHI7</accession>
<proteinExistence type="predicted"/>
<dbReference type="EMBL" id="JWJG01000028">
    <property type="protein sequence ID" value="KIF80710.1"/>
    <property type="molecule type" value="Genomic_DNA"/>
</dbReference>
<name>A0A0C2BHI7_9BURK</name>
<comment type="caution">
    <text evidence="1">The sequence shown here is derived from an EMBL/GenBank/DDBJ whole genome shotgun (WGS) entry which is preliminary data.</text>
</comment>
<dbReference type="Proteomes" id="UP000031572">
    <property type="component" value="Unassembled WGS sequence"/>
</dbReference>
<evidence type="ECO:0000313" key="1">
    <source>
        <dbReference type="EMBL" id="KIF80710.1"/>
    </source>
</evidence>
<protein>
    <submittedName>
        <fullName evidence="1">Uncharacterized protein</fullName>
    </submittedName>
</protein>
<dbReference type="AlphaFoldDB" id="A0A0C2BHI7"/>
<keyword evidence="2" id="KW-1185">Reference proteome</keyword>
<gene>
    <name evidence="1" type="ORF">TSA66_07625</name>
</gene>
<evidence type="ECO:0000313" key="2">
    <source>
        <dbReference type="Proteomes" id="UP000031572"/>
    </source>
</evidence>
<sequence>MIASNGLPILEARKKGLKPAEMILVSLIGRINEPNHTVYAQPSKVYDWLWVRGLQVCIYAAPSVDWRAVARSIAFERPSFLGVWDADNRQGANVYLLPHPADIDKPQNQWRWMLDFLPWLPFENKEFAWS</sequence>
<dbReference type="STRING" id="709839.TSA66_07625"/>
<organism evidence="1 2">
    <name type="scientific">Noviherbaspirillum autotrophicum</name>
    <dbReference type="NCBI Taxonomy" id="709839"/>
    <lineage>
        <taxon>Bacteria</taxon>
        <taxon>Pseudomonadati</taxon>
        <taxon>Pseudomonadota</taxon>
        <taxon>Betaproteobacteria</taxon>
        <taxon>Burkholderiales</taxon>
        <taxon>Oxalobacteraceae</taxon>
        <taxon>Noviherbaspirillum</taxon>
    </lineage>
</organism>
<reference evidence="1 2" key="1">
    <citation type="submission" date="2014-12" db="EMBL/GenBank/DDBJ databases">
        <title>Denitrispirillum autotrophicum gen. nov., sp. nov., Denitrifying, Facultatively Autotrophic Bacteria Isolated from Rice Paddy Soil.</title>
        <authorList>
            <person name="Ishii S."/>
            <person name="Ashida N."/>
            <person name="Ohno H."/>
            <person name="Otsuka S."/>
            <person name="Yokota A."/>
            <person name="Senoo K."/>
        </authorList>
    </citation>
    <scope>NUCLEOTIDE SEQUENCE [LARGE SCALE GENOMIC DNA]</scope>
    <source>
        <strain evidence="1 2">TSA66</strain>
    </source>
</reference>